<comment type="similarity">
    <text evidence="2">Belongs to the RRP1 family.</text>
</comment>
<proteinExistence type="inferred from homology"/>
<organism evidence="6 7">
    <name type="scientific">Starmerella bacillaris</name>
    <name type="common">Yeast</name>
    <name type="synonym">Candida zemplinina</name>
    <dbReference type="NCBI Taxonomy" id="1247836"/>
    <lineage>
        <taxon>Eukaryota</taxon>
        <taxon>Fungi</taxon>
        <taxon>Dikarya</taxon>
        <taxon>Ascomycota</taxon>
        <taxon>Saccharomycotina</taxon>
        <taxon>Dipodascomycetes</taxon>
        <taxon>Dipodascales</taxon>
        <taxon>Trichomonascaceae</taxon>
        <taxon>Starmerella</taxon>
    </lineage>
</organism>
<comment type="caution">
    <text evidence="6">The sequence shown here is derived from an EMBL/GenBank/DDBJ whole genome shotgun (WGS) entry which is preliminary data.</text>
</comment>
<dbReference type="Proteomes" id="UP001362899">
    <property type="component" value="Unassembled WGS sequence"/>
</dbReference>
<name>A0AAV5REK8_STABA</name>
<evidence type="ECO:0000313" key="7">
    <source>
        <dbReference type="Proteomes" id="UP001362899"/>
    </source>
</evidence>
<dbReference type="AlphaFoldDB" id="A0AAV5REK8"/>
<keyword evidence="3" id="KW-0698">rRNA processing</keyword>
<dbReference type="EMBL" id="BTGC01000003">
    <property type="protein sequence ID" value="GMM49835.1"/>
    <property type="molecule type" value="Genomic_DNA"/>
</dbReference>
<dbReference type="PANTHER" id="PTHR13026">
    <property type="entry name" value="NNP-1 PROTEIN NOVEL NUCLEAR PROTEIN 1 NOP52"/>
    <property type="match status" value="1"/>
</dbReference>
<evidence type="ECO:0000256" key="3">
    <source>
        <dbReference type="ARBA" id="ARBA00022552"/>
    </source>
</evidence>
<evidence type="ECO:0000256" key="1">
    <source>
        <dbReference type="ARBA" id="ARBA00004123"/>
    </source>
</evidence>
<comment type="subcellular location">
    <subcellularLocation>
        <location evidence="1">Nucleus</location>
    </subcellularLocation>
</comment>
<feature type="region of interest" description="Disordered" evidence="5">
    <location>
        <begin position="278"/>
        <end position="352"/>
    </location>
</feature>
<dbReference type="GO" id="GO:0030688">
    <property type="term" value="C:preribosome, small subunit precursor"/>
    <property type="evidence" value="ECO:0007669"/>
    <property type="project" value="InterPro"/>
</dbReference>
<feature type="compositionally biased region" description="Polar residues" evidence="5">
    <location>
        <begin position="315"/>
        <end position="326"/>
    </location>
</feature>
<dbReference type="GO" id="GO:0005634">
    <property type="term" value="C:nucleus"/>
    <property type="evidence" value="ECO:0007669"/>
    <property type="project" value="UniProtKB-SubCell"/>
</dbReference>
<dbReference type="GO" id="GO:0006364">
    <property type="term" value="P:rRNA processing"/>
    <property type="evidence" value="ECO:0007669"/>
    <property type="project" value="UniProtKB-KW"/>
</dbReference>
<dbReference type="PANTHER" id="PTHR13026:SF0">
    <property type="entry name" value="RIBOSOMAL RNA PROCESSING 1B"/>
    <property type="match status" value="1"/>
</dbReference>
<keyword evidence="7" id="KW-1185">Reference proteome</keyword>
<dbReference type="Pfam" id="PF05997">
    <property type="entry name" value="Nop52"/>
    <property type="match status" value="1"/>
</dbReference>
<reference evidence="6 7" key="1">
    <citation type="journal article" date="2023" name="Elife">
        <title>Identification of key yeast species and microbe-microbe interactions impacting larval growth of Drosophila in the wild.</title>
        <authorList>
            <person name="Mure A."/>
            <person name="Sugiura Y."/>
            <person name="Maeda R."/>
            <person name="Honda K."/>
            <person name="Sakurai N."/>
            <person name="Takahashi Y."/>
            <person name="Watada M."/>
            <person name="Katoh T."/>
            <person name="Gotoh A."/>
            <person name="Gotoh Y."/>
            <person name="Taniguchi I."/>
            <person name="Nakamura K."/>
            <person name="Hayashi T."/>
            <person name="Katayama T."/>
            <person name="Uemura T."/>
            <person name="Hattori Y."/>
        </authorList>
    </citation>
    <scope>NUCLEOTIDE SEQUENCE [LARGE SCALE GENOMIC DNA]</scope>
    <source>
        <strain evidence="6 7">SB-73</strain>
    </source>
</reference>
<feature type="compositionally biased region" description="Polar residues" evidence="5">
    <location>
        <begin position="278"/>
        <end position="290"/>
    </location>
</feature>
<evidence type="ECO:0000313" key="6">
    <source>
        <dbReference type="EMBL" id="GMM49835.1"/>
    </source>
</evidence>
<gene>
    <name evidence="6" type="ORF">DASB73_007930</name>
</gene>
<evidence type="ECO:0000256" key="4">
    <source>
        <dbReference type="ARBA" id="ARBA00023242"/>
    </source>
</evidence>
<evidence type="ECO:0000256" key="2">
    <source>
        <dbReference type="ARBA" id="ARBA00006374"/>
    </source>
</evidence>
<dbReference type="InterPro" id="IPR010301">
    <property type="entry name" value="RRP1"/>
</dbReference>
<keyword evidence="4" id="KW-0539">Nucleus</keyword>
<protein>
    <submittedName>
        <fullName evidence="6">Rrp1 protein</fullName>
    </submittedName>
</protein>
<accession>A0AAV5REK8</accession>
<evidence type="ECO:0000256" key="5">
    <source>
        <dbReference type="SAM" id="MobiDB-lite"/>
    </source>
</evidence>
<feature type="compositionally biased region" description="Basic residues" evidence="5">
    <location>
        <begin position="327"/>
        <end position="343"/>
    </location>
</feature>
<sequence>MPKSASKSNTKQAVQRQQPVNNASYEFSAELLKKLVNNEETVRNEGLEQAKNILQSRKNKIEFLELQKLWKALWFHMWHSDMPLVQQSLARELAELVPNVDSKNRDLFIEAFWSICVREFEILDRYRINKFYMLTRFFLNAVITDILSSSIKTGSTKNENEKRSKNGAVKVDLSRITTYSKYMTSTGPLSFSNNKYPHNLRLHLIDIYVDECEKVFTELKLNLEDMDLENENAEVRQLLLELFNPVVKQAESSEFEHIKARANEEVLLDERLVSWSVVSPKTNESEQPSSSDEEHSTDAEEISDDEQPQSPGKLPQQQADTPLKQQQAKRSKNKQPQQPKKHKTEIPFYNFD</sequence>